<feature type="domain" description="TadE-like" evidence="3">
    <location>
        <begin position="18"/>
        <end position="56"/>
    </location>
</feature>
<reference evidence="4" key="1">
    <citation type="submission" date="2021-04" db="EMBL/GenBank/DDBJ databases">
        <title>Isolation of p-tert-butylphenol degrading bacteria Sphingobium phenoxybenzoativorans Tas13 from active sludge.</title>
        <authorList>
            <person name="Li Y."/>
        </authorList>
    </citation>
    <scope>NUCLEOTIDE SEQUENCE</scope>
    <source>
        <strain evidence="4">Tas13</strain>
    </source>
</reference>
<dbReference type="AlphaFoldDB" id="A0A975KBV2"/>
<sequence length="201" mass="21933">MLNRLKRLPKDERGLYVTEFALVAPVFLITLLGTFDMAHGLYMQTELQGIIQKAARDLTLESGTEAAKQAALDASVEARLKNLAKNATVTFSRRNYKDFTKAAQAVAEPYTDTNANGRCDAGEPYQDNNNNSVWDKDGGDDGQGGAKDNVVYTVSVSYPRMFKFSLIGLPATTTMQASTVLANQPYGEQSEYAAPTARNCT</sequence>
<dbReference type="InterPro" id="IPR012495">
    <property type="entry name" value="TadE-like_dom"/>
</dbReference>
<keyword evidence="2" id="KW-0472">Membrane</keyword>
<name>A0A975KBV2_9SPHN</name>
<dbReference type="Proteomes" id="UP000681425">
    <property type="component" value="Chromosome"/>
</dbReference>
<dbReference type="KEGG" id="spph:KFK14_10620"/>
<proteinExistence type="predicted"/>
<dbReference type="EMBL" id="CP073910">
    <property type="protein sequence ID" value="QUT08222.1"/>
    <property type="molecule type" value="Genomic_DNA"/>
</dbReference>
<keyword evidence="2" id="KW-0812">Transmembrane</keyword>
<protein>
    <submittedName>
        <fullName evidence="4">Pilus assembly protein</fullName>
    </submittedName>
</protein>
<evidence type="ECO:0000256" key="2">
    <source>
        <dbReference type="SAM" id="Phobius"/>
    </source>
</evidence>
<organism evidence="4 5">
    <name type="scientific">Sphingobium phenoxybenzoativorans</name>
    <dbReference type="NCBI Taxonomy" id="1592790"/>
    <lineage>
        <taxon>Bacteria</taxon>
        <taxon>Pseudomonadati</taxon>
        <taxon>Pseudomonadota</taxon>
        <taxon>Alphaproteobacteria</taxon>
        <taxon>Sphingomonadales</taxon>
        <taxon>Sphingomonadaceae</taxon>
        <taxon>Sphingobium</taxon>
    </lineage>
</organism>
<feature type="region of interest" description="Disordered" evidence="1">
    <location>
        <begin position="123"/>
        <end position="145"/>
    </location>
</feature>
<dbReference type="Pfam" id="PF07811">
    <property type="entry name" value="TadE"/>
    <property type="match status" value="1"/>
</dbReference>
<evidence type="ECO:0000256" key="1">
    <source>
        <dbReference type="SAM" id="MobiDB-lite"/>
    </source>
</evidence>
<evidence type="ECO:0000313" key="4">
    <source>
        <dbReference type="EMBL" id="QUT08222.1"/>
    </source>
</evidence>
<gene>
    <name evidence="4" type="ORF">KFK14_10620</name>
</gene>
<evidence type="ECO:0000313" key="5">
    <source>
        <dbReference type="Proteomes" id="UP000681425"/>
    </source>
</evidence>
<evidence type="ECO:0000259" key="3">
    <source>
        <dbReference type="Pfam" id="PF07811"/>
    </source>
</evidence>
<accession>A0A975KBV2</accession>
<keyword evidence="5" id="KW-1185">Reference proteome</keyword>
<feature type="transmembrane region" description="Helical" evidence="2">
    <location>
        <begin position="20"/>
        <end position="42"/>
    </location>
</feature>
<keyword evidence="2" id="KW-1133">Transmembrane helix</keyword>